<evidence type="ECO:0000256" key="1">
    <source>
        <dbReference type="ARBA" id="ARBA00004613"/>
    </source>
</evidence>
<dbReference type="Proteomes" id="UP001652741">
    <property type="component" value="Chromosome ssa10"/>
</dbReference>
<feature type="region of interest" description="Disordered" evidence="4">
    <location>
        <begin position="349"/>
        <end position="368"/>
    </location>
</feature>
<comment type="caution">
    <text evidence="3">Lacks conserved residue(s) required for the propagation of feature annotation.</text>
</comment>
<evidence type="ECO:0000313" key="8">
    <source>
        <dbReference type="RefSeq" id="XP_013981501.2"/>
    </source>
</evidence>
<proteinExistence type="predicted"/>
<feature type="transmembrane region" description="Helical" evidence="5">
    <location>
        <begin position="20"/>
        <end position="40"/>
    </location>
</feature>
<dbReference type="AlphaFoldDB" id="A0A1S3KS08"/>
<feature type="compositionally biased region" description="Basic residues" evidence="4">
    <location>
        <begin position="133"/>
        <end position="151"/>
    </location>
</feature>
<dbReference type="InterPro" id="IPR003112">
    <property type="entry name" value="Olfac-like_dom"/>
</dbReference>
<evidence type="ECO:0000256" key="5">
    <source>
        <dbReference type="SAM" id="Phobius"/>
    </source>
</evidence>
<evidence type="ECO:0000256" key="3">
    <source>
        <dbReference type="PROSITE-ProRule" id="PRU00446"/>
    </source>
</evidence>
<keyword evidence="5" id="KW-1133">Transmembrane helix</keyword>
<evidence type="ECO:0000313" key="7">
    <source>
        <dbReference type="Proteomes" id="UP001652741"/>
    </source>
</evidence>
<feature type="region of interest" description="Disordered" evidence="4">
    <location>
        <begin position="72"/>
        <end position="157"/>
    </location>
</feature>
<protein>
    <submittedName>
        <fullName evidence="8">Gliomedin isoform X1</fullName>
    </submittedName>
</protein>
<sequence length="904" mass="98402">MMREGGGGGCLGLPGMLRVFLLGTCALTVLSSAGLVFLLVQNMRLSAHLARLDLKLRVLSETSDAVLHHSTAVSLRASRDPGEEASHRTSRDPGEETDRLQVLSEESRWQTSPHRTSREDPGREEAERELQHGRPRSKRSQAGKHQTKRQQKHEDRDIMMVMTYSMVPIKVLLELCNSTKDMCLTGSPGPPGTPGVDGKPGINATEGIPGPPGAAGRRGKKGPPGERGEPGVKGDVGDPGPPGLKDENTNDIVIEGPPGPRGPPGPAGPPGLPGCPATLEDPEPSRNWTMRAHLLENTCLRQANMSDSLGTENTATSSNTLNVTNAENVNRTIRVDIHQANMSTESANLAASNDTLSETDTENEEANDRQMTYTKIVEEGPLNATESKIVEDGPLNSTDTEIVEEVPLNATDSKIVEEGPLNATDSKIVEEGPLNATDSKIVEEGPLNATDSKIVEEGPLNATDSKIVEEGPLNATDSKIVEEGPLNATDSKIVEEGPLNATDSKIVEEGPLNATDSKIVEEGPLNATDSKIVEEGPLNSTDTEIVEEVPLNATESKIVEDGPLNSTDTEIVEEVPLNATDSKIVEEGPLNATDSKIVEEGPLNATDSKIVEEGPLNATDTEIVEEAAFKKTAEIFSAPPNDTLNVTDTEDAKEAPVWKAEDIIKTITCFPNVTKMETTFGVWMQDAAQVNDNHIWMAEHFSGRVLQEYKSIASFSNSSSRSIDMRKFYQGCGHIIYNGSMYYHNAGTSKVVKDNLKTRRLQTLAVENALYHNRTYLFHNSKTYFKFAVDENGLWLIYASVVNGTMMVAKLNHKRFSVLSVVSTSYPVLNAGNAFVAYGVLYMTDTKDTKVTHAFDLMKEKPLNVNLDLRSANGIMAMLSYYPRNQLLYMWDNSYVKICKVYFF</sequence>
<feature type="compositionally biased region" description="Low complexity" evidence="4">
    <location>
        <begin position="194"/>
        <end position="208"/>
    </location>
</feature>
<evidence type="ECO:0000256" key="4">
    <source>
        <dbReference type="SAM" id="MobiDB-lite"/>
    </source>
</evidence>
<dbReference type="Pfam" id="PF01391">
    <property type="entry name" value="Collagen"/>
    <property type="match status" value="1"/>
</dbReference>
<feature type="compositionally biased region" description="Basic and acidic residues" evidence="4">
    <location>
        <begin position="223"/>
        <end position="236"/>
    </location>
</feature>
<keyword evidence="2" id="KW-0964">Secreted</keyword>
<dbReference type="Bgee" id="ENSSSAG00000039565">
    <property type="expression patterns" value="Expressed in semen and 11 other cell types or tissues"/>
</dbReference>
<keyword evidence="7" id="KW-1185">Reference proteome</keyword>
<feature type="domain" description="Olfactomedin-like" evidence="6">
    <location>
        <begin position="659"/>
        <end position="904"/>
    </location>
</feature>
<feature type="region of interest" description="Disordered" evidence="4">
    <location>
        <begin position="186"/>
        <end position="284"/>
    </location>
</feature>
<dbReference type="PANTHER" id="PTHR23192">
    <property type="entry name" value="OLFACTOMEDIN-RELATED"/>
    <property type="match status" value="1"/>
</dbReference>
<comment type="subcellular location">
    <subcellularLocation>
        <location evidence="1">Secreted</location>
    </subcellularLocation>
</comment>
<feature type="compositionally biased region" description="Basic and acidic residues" evidence="4">
    <location>
        <begin position="77"/>
        <end position="99"/>
    </location>
</feature>
<accession>A0A1S3KS08</accession>
<dbReference type="PaxDb" id="8030-ENSSSAP00000030186"/>
<dbReference type="STRING" id="8030.ENSSSAP00000030186"/>
<dbReference type="PANTHER" id="PTHR23192:SF85">
    <property type="entry name" value="GLIOMEDIN"/>
    <property type="match status" value="1"/>
</dbReference>
<dbReference type="PROSITE" id="PS51132">
    <property type="entry name" value="OLF"/>
    <property type="match status" value="1"/>
</dbReference>
<dbReference type="KEGG" id="sasa:106561785"/>
<feature type="compositionally biased region" description="Pro residues" evidence="4">
    <location>
        <begin position="257"/>
        <end position="273"/>
    </location>
</feature>
<name>A0A1S3KS08_SALSA</name>
<dbReference type="GO" id="GO:0009986">
    <property type="term" value="C:cell surface"/>
    <property type="evidence" value="ECO:0007669"/>
    <property type="project" value="TreeGrafter"/>
</dbReference>
<evidence type="ECO:0000259" key="6">
    <source>
        <dbReference type="PROSITE" id="PS51132"/>
    </source>
</evidence>
<organism evidence="7 8">
    <name type="scientific">Salmo salar</name>
    <name type="common">Atlantic salmon</name>
    <dbReference type="NCBI Taxonomy" id="8030"/>
    <lineage>
        <taxon>Eukaryota</taxon>
        <taxon>Metazoa</taxon>
        <taxon>Chordata</taxon>
        <taxon>Craniata</taxon>
        <taxon>Vertebrata</taxon>
        <taxon>Euteleostomi</taxon>
        <taxon>Actinopterygii</taxon>
        <taxon>Neopterygii</taxon>
        <taxon>Teleostei</taxon>
        <taxon>Protacanthopterygii</taxon>
        <taxon>Salmoniformes</taxon>
        <taxon>Salmonidae</taxon>
        <taxon>Salmoninae</taxon>
        <taxon>Salmo</taxon>
    </lineage>
</organism>
<dbReference type="RefSeq" id="XP_013981501.2">
    <property type="nucleotide sequence ID" value="XM_014126026.2"/>
</dbReference>
<feature type="compositionally biased region" description="Basic and acidic residues" evidence="4">
    <location>
        <begin position="116"/>
        <end position="132"/>
    </location>
</feature>
<keyword evidence="5" id="KW-0472">Membrane</keyword>
<dbReference type="GeneID" id="106561785"/>
<reference evidence="8" key="1">
    <citation type="submission" date="2025-08" db="UniProtKB">
        <authorList>
            <consortium name="RefSeq"/>
        </authorList>
    </citation>
    <scope>IDENTIFICATION</scope>
</reference>
<evidence type="ECO:0000256" key="2">
    <source>
        <dbReference type="ARBA" id="ARBA00022525"/>
    </source>
</evidence>
<gene>
    <name evidence="8" type="primary">LOC106561785</name>
</gene>
<dbReference type="GO" id="GO:0005615">
    <property type="term" value="C:extracellular space"/>
    <property type="evidence" value="ECO:0007669"/>
    <property type="project" value="TreeGrafter"/>
</dbReference>
<dbReference type="SMART" id="SM00284">
    <property type="entry name" value="OLF"/>
    <property type="match status" value="1"/>
</dbReference>
<dbReference type="InterPro" id="IPR050605">
    <property type="entry name" value="Olfactomedin-like_domain"/>
</dbReference>
<dbReference type="Pfam" id="PF02191">
    <property type="entry name" value="OLF"/>
    <property type="match status" value="1"/>
</dbReference>
<dbReference type="GO" id="GO:0007165">
    <property type="term" value="P:signal transduction"/>
    <property type="evidence" value="ECO:0007669"/>
    <property type="project" value="TreeGrafter"/>
</dbReference>
<keyword evidence="5" id="KW-0812">Transmembrane</keyword>
<dbReference type="InterPro" id="IPR008160">
    <property type="entry name" value="Collagen"/>
</dbReference>